<gene>
    <name evidence="5" type="ORF">Ga0061064_0629</name>
</gene>
<dbReference type="EMBL" id="CYHB01000001">
    <property type="protein sequence ID" value="CUA83486.1"/>
    <property type="molecule type" value="Genomic_DNA"/>
</dbReference>
<name>A0A0K6GXN2_9GAMM</name>
<dbReference type="InterPro" id="IPR011004">
    <property type="entry name" value="Trimer_LpxA-like_sf"/>
</dbReference>
<dbReference type="NCBIfam" id="TIGR03570">
    <property type="entry name" value="NeuD_NnaD"/>
    <property type="match status" value="1"/>
</dbReference>
<dbReference type="PANTHER" id="PTHR43300:SF7">
    <property type="entry name" value="UDP-N-ACETYLBACILLOSAMINE N-ACETYLTRANSFERASE"/>
    <property type="match status" value="1"/>
</dbReference>
<keyword evidence="5" id="KW-0808">Transferase</keyword>
<evidence type="ECO:0000313" key="6">
    <source>
        <dbReference type="Proteomes" id="UP000182598"/>
    </source>
</evidence>
<dbReference type="Gene3D" id="2.160.10.10">
    <property type="entry name" value="Hexapeptide repeat proteins"/>
    <property type="match status" value="1"/>
</dbReference>
<dbReference type="PANTHER" id="PTHR43300">
    <property type="entry name" value="ACETYLTRANSFERASE"/>
    <property type="match status" value="1"/>
</dbReference>
<evidence type="ECO:0000256" key="2">
    <source>
        <dbReference type="PIRSR" id="PIRSR620019-1"/>
    </source>
</evidence>
<dbReference type="GO" id="GO:0016746">
    <property type="term" value="F:acyltransferase activity"/>
    <property type="evidence" value="ECO:0007669"/>
    <property type="project" value="UniProtKB-KW"/>
</dbReference>
<comment type="similarity">
    <text evidence="1">Belongs to the transferase hexapeptide repeat family.</text>
</comment>
<feature type="binding site" evidence="3">
    <location>
        <position position="165"/>
    </location>
    <ligand>
        <name>acetyl-CoA</name>
        <dbReference type="ChEBI" id="CHEBI:57288"/>
    </ligand>
</feature>
<dbReference type="CDD" id="cd03360">
    <property type="entry name" value="LbH_AT_putative"/>
    <property type="match status" value="1"/>
</dbReference>
<dbReference type="SUPFAM" id="SSF51161">
    <property type="entry name" value="Trimeric LpxA-like enzymes"/>
    <property type="match status" value="1"/>
</dbReference>
<dbReference type="Gene3D" id="3.40.50.20">
    <property type="match status" value="1"/>
</dbReference>
<evidence type="ECO:0000313" key="5">
    <source>
        <dbReference type="EMBL" id="CUA83486.1"/>
    </source>
</evidence>
<feature type="site" description="Increases basicity of active site His" evidence="2">
    <location>
        <position position="157"/>
    </location>
</feature>
<sequence length="232" mass="24280">MTTNLGTLFVTERKQTTQAKPVLVLGAGGHARVLIDVLMAQGREIFGLVAPQVSDAPEFDGLPHFKADDDVLNFAPDAIELVNAVGSLPQASALRERLFTRFSNLGYVFATVIAPSAVVSRFAQLEQGVQILPGAIVNGCSIGANTIINSGAIIEHDVQVGAQCHVAPGAVVCGDVRLAERVHVGAGATIIQGLQIRTEAVIGAGSVVTRDVPEKAIHYPAKAFVKKDADQA</sequence>
<feature type="binding site" evidence="3">
    <location>
        <position position="86"/>
    </location>
    <ligand>
        <name>substrate</name>
    </ligand>
</feature>
<dbReference type="Proteomes" id="UP000182598">
    <property type="component" value="Unassembled WGS sequence"/>
</dbReference>
<evidence type="ECO:0000259" key="4">
    <source>
        <dbReference type="Pfam" id="PF17836"/>
    </source>
</evidence>
<accession>A0A0K6GXN2</accession>
<organism evidence="5 6">
    <name type="scientific">Pseudidiomarina woesei</name>
    <dbReference type="NCBI Taxonomy" id="1381080"/>
    <lineage>
        <taxon>Bacteria</taxon>
        <taxon>Pseudomonadati</taxon>
        <taxon>Pseudomonadota</taxon>
        <taxon>Gammaproteobacteria</taxon>
        <taxon>Alteromonadales</taxon>
        <taxon>Idiomarinaceae</taxon>
        <taxon>Pseudidiomarina</taxon>
    </lineage>
</organism>
<protein>
    <submittedName>
        <fullName evidence="5">Sugar O-acyltransferase, sialic acid O-acetyltransferase NeuD family</fullName>
    </submittedName>
</protein>
<proteinExistence type="inferred from homology"/>
<keyword evidence="5" id="KW-0012">Acyltransferase</keyword>
<keyword evidence="6" id="KW-1185">Reference proteome</keyword>
<dbReference type="AlphaFoldDB" id="A0A0K6GXN2"/>
<dbReference type="RefSeq" id="WP_082432431.1">
    <property type="nucleotide sequence ID" value="NZ_CYHB01000001.1"/>
</dbReference>
<dbReference type="Pfam" id="PF00132">
    <property type="entry name" value="Hexapep"/>
    <property type="match status" value="1"/>
</dbReference>
<dbReference type="Pfam" id="PF17836">
    <property type="entry name" value="PglD_N"/>
    <property type="match status" value="1"/>
</dbReference>
<dbReference type="InterPro" id="IPR020019">
    <property type="entry name" value="AcTrfase_PglD-like"/>
</dbReference>
<dbReference type="InterPro" id="IPR001451">
    <property type="entry name" value="Hexapep"/>
</dbReference>
<evidence type="ECO:0000256" key="1">
    <source>
        <dbReference type="ARBA" id="ARBA00007274"/>
    </source>
</evidence>
<dbReference type="InterPro" id="IPR050179">
    <property type="entry name" value="Trans_hexapeptide_repeat"/>
</dbReference>
<evidence type="ECO:0000256" key="3">
    <source>
        <dbReference type="PIRSR" id="PIRSR620019-2"/>
    </source>
</evidence>
<dbReference type="OrthoDB" id="9794407at2"/>
<feature type="domain" description="PglD N-terminal" evidence="4">
    <location>
        <begin position="22"/>
        <end position="99"/>
    </location>
</feature>
<feature type="active site" description="Proton acceptor" evidence="2">
    <location>
        <position position="156"/>
    </location>
</feature>
<reference evidence="6" key="1">
    <citation type="submission" date="2015-08" db="EMBL/GenBank/DDBJ databases">
        <authorList>
            <person name="Varghese N."/>
        </authorList>
    </citation>
    <scope>NUCLEOTIDE SEQUENCE [LARGE SCALE GENOMIC DNA]</scope>
    <source>
        <strain evidence="6">DSM 27808</strain>
    </source>
</reference>
<dbReference type="InterPro" id="IPR041561">
    <property type="entry name" value="PglD_N"/>
</dbReference>